<sequence length="465" mass="51779">MAVSNHSLKLKLMKLVNGEDWLHGEVAWVSSHDTVRDICAKYLPPLGLNQQYKALYRTRALDAHQVCGLLDGYRSDDAIVLHVGLQKFTEEFDNALRESIRHEREEVVQQLLEEDKQVIRSWHWEEAMQMKNKFVLHCLVHNATDSESGLCMAVKKGLQLHVRTLIEAKAPVNCTDSRQYSPLHIAASLNNKDMFKMLLQLRADPLLRTYADTPLHSVVVRGREDMLRLLVDNNSDADQLKKELSRALHTAGSKFCYSLIMVKQLLEARADVNGKQDGNTLLQRAVLAGNSELASCLLAGGADPDAVDKASLLYEVSKRDMMPQLRQLLDSKADVNIQNPQDGARPLHGAVLSDAKDVAACLLEARADINVEHSQKSLLYLAAEMGSEKVLPVLLEHGAVAPESFSGSPLQVAMQRNRTGIMKALVEKRPLAHQAMQAALQSQYHPAVIRFLNSCMEASSCECKE</sequence>
<dbReference type="PANTHER" id="PTHR24118:SF99">
    <property type="entry name" value="POTE ANKYRIN DOMAIN FAMILY MEMBER 3C-RELATED"/>
    <property type="match status" value="1"/>
</dbReference>
<accession>A0AA36IDA1</accession>
<keyword evidence="1" id="KW-0040">ANK repeat</keyword>
<keyword evidence="3" id="KW-1185">Reference proteome</keyword>
<feature type="repeat" description="ANK" evidence="1">
    <location>
        <begin position="178"/>
        <end position="210"/>
    </location>
</feature>
<feature type="repeat" description="ANK" evidence="1">
    <location>
        <begin position="342"/>
        <end position="374"/>
    </location>
</feature>
<evidence type="ECO:0000256" key="1">
    <source>
        <dbReference type="PROSITE-ProRule" id="PRU00023"/>
    </source>
</evidence>
<gene>
    <name evidence="2" type="ORF">EVOR1521_LOCUS12101</name>
</gene>
<evidence type="ECO:0000313" key="3">
    <source>
        <dbReference type="Proteomes" id="UP001178507"/>
    </source>
</evidence>
<name>A0AA36IDA1_9DINO</name>
<comment type="caution">
    <text evidence="2">The sequence shown here is derived from an EMBL/GenBank/DDBJ whole genome shotgun (WGS) entry which is preliminary data.</text>
</comment>
<reference evidence="2" key="1">
    <citation type="submission" date="2023-08" db="EMBL/GenBank/DDBJ databases">
        <authorList>
            <person name="Chen Y."/>
            <person name="Shah S."/>
            <person name="Dougan E. K."/>
            <person name="Thang M."/>
            <person name="Chan C."/>
        </authorList>
    </citation>
    <scope>NUCLEOTIDE SEQUENCE</scope>
</reference>
<dbReference type="SMART" id="SM00248">
    <property type="entry name" value="ANK"/>
    <property type="match status" value="10"/>
</dbReference>
<dbReference type="Proteomes" id="UP001178507">
    <property type="component" value="Unassembled WGS sequence"/>
</dbReference>
<dbReference type="PANTHER" id="PTHR24118">
    <property type="entry name" value="POTE ANKYRIN DOMAIN"/>
    <property type="match status" value="1"/>
</dbReference>
<dbReference type="PROSITE" id="PS50088">
    <property type="entry name" value="ANK_REPEAT"/>
    <property type="match status" value="4"/>
</dbReference>
<proteinExistence type="predicted"/>
<dbReference type="SUPFAM" id="SSF48403">
    <property type="entry name" value="Ankyrin repeat"/>
    <property type="match status" value="1"/>
</dbReference>
<evidence type="ECO:0000313" key="2">
    <source>
        <dbReference type="EMBL" id="CAJ1385505.1"/>
    </source>
</evidence>
<protein>
    <submittedName>
        <fullName evidence="2">Uncharacterized protein</fullName>
    </submittedName>
</protein>
<dbReference type="EMBL" id="CAUJNA010001247">
    <property type="protein sequence ID" value="CAJ1385505.1"/>
    <property type="molecule type" value="Genomic_DNA"/>
</dbReference>
<feature type="repeat" description="ANK" evidence="1">
    <location>
        <begin position="277"/>
        <end position="309"/>
    </location>
</feature>
<dbReference type="Pfam" id="PF12796">
    <property type="entry name" value="Ank_2"/>
    <property type="match status" value="3"/>
</dbReference>
<dbReference type="Gene3D" id="1.25.40.20">
    <property type="entry name" value="Ankyrin repeat-containing domain"/>
    <property type="match status" value="2"/>
</dbReference>
<dbReference type="InterPro" id="IPR002110">
    <property type="entry name" value="Ankyrin_rpt"/>
</dbReference>
<feature type="repeat" description="ANK" evidence="1">
    <location>
        <begin position="210"/>
        <end position="242"/>
    </location>
</feature>
<dbReference type="PROSITE" id="PS50297">
    <property type="entry name" value="ANK_REP_REGION"/>
    <property type="match status" value="4"/>
</dbReference>
<dbReference type="InterPro" id="IPR036770">
    <property type="entry name" value="Ankyrin_rpt-contain_sf"/>
</dbReference>
<dbReference type="AlphaFoldDB" id="A0AA36IDA1"/>
<organism evidence="2 3">
    <name type="scientific">Effrenium voratum</name>
    <dbReference type="NCBI Taxonomy" id="2562239"/>
    <lineage>
        <taxon>Eukaryota</taxon>
        <taxon>Sar</taxon>
        <taxon>Alveolata</taxon>
        <taxon>Dinophyceae</taxon>
        <taxon>Suessiales</taxon>
        <taxon>Symbiodiniaceae</taxon>
        <taxon>Effrenium</taxon>
    </lineage>
</organism>